<dbReference type="EMBL" id="JACOIK010000014">
    <property type="protein sequence ID" value="MBD1434692.1"/>
    <property type="molecule type" value="Genomic_DNA"/>
</dbReference>
<reference evidence="2 3" key="1">
    <citation type="submission" date="2020-08" db="EMBL/GenBank/DDBJ databases">
        <title>Sphingobacterium sp. DN00404 isolated from aquaculture water.</title>
        <authorList>
            <person name="Zhang M."/>
        </authorList>
    </citation>
    <scope>NUCLEOTIDE SEQUENCE [LARGE SCALE GENOMIC DNA]</scope>
    <source>
        <strain evidence="2 3">DN00404</strain>
    </source>
</reference>
<dbReference type="Pfam" id="PF07470">
    <property type="entry name" value="Glyco_hydro_88"/>
    <property type="match status" value="1"/>
</dbReference>
<dbReference type="Gene3D" id="1.50.10.10">
    <property type="match status" value="1"/>
</dbReference>
<sequence length="391" mass="45468">MSNRKITIAVFMLLFGFLSLRSVAQEQKLYLQFAESEMKRFPEAWQIDHGKRLYFGYGQGLGCLAMLKMWEKTNDKKYFDYVEAWADTIINDEGSIHLYKRETYNIDYINPGKILFTLYEKTGKEKYKLAIENLMSQLKVHPRTLEGAYWHKLIYPHQIWLDGIYMADPFIAAYGQFTDDNTNIDDVINHILVTAKHTYDPETGLYYHAWDESKKQQWASKVTGQSPNFWGRSMGWWFMALVDVLDFIPKDYPQRNEIVFLINGLAETLPKYQDNEGLWWQVLDKIGKEKNYQEASVNAMFMYSFAKAANKGYISESYKTVAEKTLQGIQKKLLKKEADGTLTLIQCNAVAGLGGHPYRDGSYDYYVNERIRENDAKATGPFIMGLLELDR</sequence>
<dbReference type="GO" id="GO:0016787">
    <property type="term" value="F:hydrolase activity"/>
    <property type="evidence" value="ECO:0007669"/>
    <property type="project" value="UniProtKB-KW"/>
</dbReference>
<organism evidence="2 3">
    <name type="scientific">Sphingobacterium micropteri</name>
    <dbReference type="NCBI Taxonomy" id="2763501"/>
    <lineage>
        <taxon>Bacteria</taxon>
        <taxon>Pseudomonadati</taxon>
        <taxon>Bacteroidota</taxon>
        <taxon>Sphingobacteriia</taxon>
        <taxon>Sphingobacteriales</taxon>
        <taxon>Sphingobacteriaceae</taxon>
        <taxon>Sphingobacterium</taxon>
    </lineage>
</organism>
<evidence type="ECO:0000313" key="2">
    <source>
        <dbReference type="EMBL" id="MBD1434692.1"/>
    </source>
</evidence>
<dbReference type="RefSeq" id="WP_190995559.1">
    <property type="nucleotide sequence ID" value="NZ_JACOIK010000014.1"/>
</dbReference>
<dbReference type="PANTHER" id="PTHR33886:SF8">
    <property type="entry name" value="UNSATURATED RHAMNOGALACTURONAN HYDROLASE (EUROFUNG)"/>
    <property type="match status" value="1"/>
</dbReference>
<gene>
    <name evidence="2" type="ORF">H8B06_17840</name>
</gene>
<dbReference type="InterPro" id="IPR008928">
    <property type="entry name" value="6-hairpin_glycosidase_sf"/>
</dbReference>
<keyword evidence="3" id="KW-1185">Reference proteome</keyword>
<accession>A0ABR7YTL5</accession>
<comment type="caution">
    <text evidence="2">The sequence shown here is derived from an EMBL/GenBank/DDBJ whole genome shotgun (WGS) entry which is preliminary data.</text>
</comment>
<dbReference type="Proteomes" id="UP000602759">
    <property type="component" value="Unassembled WGS sequence"/>
</dbReference>
<dbReference type="InterPro" id="IPR010905">
    <property type="entry name" value="Glyco_hydro_88"/>
</dbReference>
<proteinExistence type="predicted"/>
<evidence type="ECO:0000313" key="3">
    <source>
        <dbReference type="Proteomes" id="UP000602759"/>
    </source>
</evidence>
<evidence type="ECO:0000256" key="1">
    <source>
        <dbReference type="ARBA" id="ARBA00022801"/>
    </source>
</evidence>
<dbReference type="PANTHER" id="PTHR33886">
    <property type="entry name" value="UNSATURATED RHAMNOGALACTURONAN HYDROLASE (EUROFUNG)"/>
    <property type="match status" value="1"/>
</dbReference>
<name>A0ABR7YTL5_9SPHI</name>
<keyword evidence="1 2" id="KW-0378">Hydrolase</keyword>
<dbReference type="InterPro" id="IPR012341">
    <property type="entry name" value="6hp_glycosidase-like_sf"/>
</dbReference>
<dbReference type="SUPFAM" id="SSF48208">
    <property type="entry name" value="Six-hairpin glycosidases"/>
    <property type="match status" value="1"/>
</dbReference>
<protein>
    <submittedName>
        <fullName evidence="2">Glycoside hydrolase family 88 protein</fullName>
    </submittedName>
</protein>
<dbReference type="InterPro" id="IPR052043">
    <property type="entry name" value="PolySaccharide_Degr_Enz"/>
</dbReference>